<dbReference type="FunFam" id="1.10.10.60:FF:000679">
    <property type="entry name" value="Homeobox protein aristaless"/>
    <property type="match status" value="1"/>
</dbReference>
<gene>
    <name evidence="11" type="primary">pitx</name>
</gene>
<dbReference type="InterPro" id="IPR001356">
    <property type="entry name" value="HD"/>
</dbReference>
<feature type="region of interest" description="Disordered" evidence="9">
    <location>
        <begin position="122"/>
        <end position="163"/>
    </location>
</feature>
<dbReference type="GO" id="GO:0009653">
    <property type="term" value="P:anatomical structure morphogenesis"/>
    <property type="evidence" value="ECO:0007669"/>
    <property type="project" value="TreeGrafter"/>
</dbReference>
<feature type="domain" description="Homeobox" evidence="10">
    <location>
        <begin position="152"/>
        <end position="212"/>
    </location>
</feature>
<dbReference type="PROSITE" id="PS50071">
    <property type="entry name" value="HOMEOBOX_2"/>
    <property type="match status" value="1"/>
</dbReference>
<evidence type="ECO:0000256" key="3">
    <source>
        <dbReference type="ARBA" id="ARBA00022473"/>
    </source>
</evidence>
<dbReference type="Pfam" id="PF00046">
    <property type="entry name" value="Homeodomain"/>
    <property type="match status" value="1"/>
</dbReference>
<dbReference type="OrthoDB" id="6159439at2759"/>
<dbReference type="PANTHER" id="PTHR45882:SF3">
    <property type="entry name" value="PITUITARY HOMEOBOX HOMOLOG PTX1"/>
    <property type="match status" value="1"/>
</dbReference>
<keyword evidence="5 7" id="KW-0371">Homeobox</keyword>
<dbReference type="SUPFAM" id="SSF46689">
    <property type="entry name" value="Homeodomain-like"/>
    <property type="match status" value="1"/>
</dbReference>
<reference evidence="11" key="1">
    <citation type="journal article" date="2013" name="Development">
        <title>A Pitx transcription factor controls the establishment and maintenance of the serotonergic lineage in planarians.</title>
        <authorList>
            <person name="Marz M."/>
            <person name="Seebeck F."/>
            <person name="Bartscherer K."/>
        </authorList>
    </citation>
    <scope>NUCLEOTIDE SEQUENCE</scope>
</reference>
<proteinExistence type="evidence at transcript level"/>
<evidence type="ECO:0000256" key="1">
    <source>
        <dbReference type="ARBA" id="ARBA00004123"/>
    </source>
</evidence>
<dbReference type="PROSITE" id="PS00027">
    <property type="entry name" value="HOMEOBOX_1"/>
    <property type="match status" value="1"/>
</dbReference>
<comment type="similarity">
    <text evidence="2">Belongs to the paired homeobox family. Bicoid subfamily.</text>
</comment>
<dbReference type="SMART" id="SM00389">
    <property type="entry name" value="HOX"/>
    <property type="match status" value="1"/>
</dbReference>
<dbReference type="PANTHER" id="PTHR45882">
    <property type="entry name" value="PITUITARY HOMEOBOX HOMOLOG PTX1"/>
    <property type="match status" value="1"/>
</dbReference>
<evidence type="ECO:0000256" key="8">
    <source>
        <dbReference type="RuleBase" id="RU000682"/>
    </source>
</evidence>
<name>V5SK41_SCHMD</name>
<evidence type="ECO:0000256" key="7">
    <source>
        <dbReference type="PROSITE-ProRule" id="PRU00108"/>
    </source>
</evidence>
<dbReference type="InterPro" id="IPR017970">
    <property type="entry name" value="Homeobox_CS"/>
</dbReference>
<comment type="subcellular location">
    <subcellularLocation>
        <location evidence="1 7 8">Nucleus</location>
    </subcellularLocation>
</comment>
<keyword evidence="3" id="KW-0217">Developmental protein</keyword>
<evidence type="ECO:0000256" key="5">
    <source>
        <dbReference type="ARBA" id="ARBA00023155"/>
    </source>
</evidence>
<keyword evidence="4 7" id="KW-0238">DNA-binding</keyword>
<organism evidence="11">
    <name type="scientific">Schmidtea mediterranea</name>
    <name type="common">Freshwater planarian flatworm</name>
    <dbReference type="NCBI Taxonomy" id="79327"/>
    <lineage>
        <taxon>Eukaryota</taxon>
        <taxon>Metazoa</taxon>
        <taxon>Spiralia</taxon>
        <taxon>Lophotrochozoa</taxon>
        <taxon>Platyhelminthes</taxon>
        <taxon>Rhabditophora</taxon>
        <taxon>Seriata</taxon>
        <taxon>Tricladida</taxon>
        <taxon>Continenticola</taxon>
        <taxon>Geoplanoidea</taxon>
        <taxon>Dugesiidae</taxon>
        <taxon>Schmidtea</taxon>
    </lineage>
</organism>
<dbReference type="GO" id="GO:0000978">
    <property type="term" value="F:RNA polymerase II cis-regulatory region sequence-specific DNA binding"/>
    <property type="evidence" value="ECO:0007669"/>
    <property type="project" value="TreeGrafter"/>
</dbReference>
<dbReference type="AlphaFoldDB" id="V5SK41"/>
<evidence type="ECO:0000259" key="10">
    <source>
        <dbReference type="PROSITE" id="PS50071"/>
    </source>
</evidence>
<dbReference type="InterPro" id="IPR009057">
    <property type="entry name" value="Homeodomain-like_sf"/>
</dbReference>
<sequence length="380" mass="42838">MHNHSNHNIYLQPPVTSHLIYNPSHNQIFGNSLFGENNIYQFEKANSCLASTENGKKLVNNNSNNNNNSNSNNGAIKNATNPSQVVVKSEFCSQNIDNIQTFSRHSPSAHAIGSLPVQAKELAGNNNPNNPTATVKSKREENSKKIASVSNRSQRRQRTHFTSQQLQELESTFSRNRYPDMNTREEIAVWTNLTEARVRVWFKNRRAKWRKRERQFEAFKGSCFSTPFGTLMSPFDESIYNNYSNYNSAAAVAWGATKPFPWSFNPVTNFNNPTSQNMFTFPQSAINISGVPNLGSMSNLTSNTNYSTATFSDSLVSVNTSTTEPDAFDNQFRFKTRSYFNDSLTASSSFNLGYKPIHYRQPMLSTYQCSPNNPASLFSP</sequence>
<dbReference type="GO" id="GO:0005634">
    <property type="term" value="C:nucleus"/>
    <property type="evidence" value="ECO:0007669"/>
    <property type="project" value="UniProtKB-SubCell"/>
</dbReference>
<evidence type="ECO:0000256" key="2">
    <source>
        <dbReference type="ARBA" id="ARBA00006503"/>
    </source>
</evidence>
<feature type="DNA-binding region" description="Homeobox" evidence="7">
    <location>
        <begin position="154"/>
        <end position="213"/>
    </location>
</feature>
<evidence type="ECO:0000256" key="4">
    <source>
        <dbReference type="ARBA" id="ARBA00023125"/>
    </source>
</evidence>
<accession>V5SK41</accession>
<evidence type="ECO:0000313" key="11">
    <source>
        <dbReference type="EMBL" id="AHB51757.1"/>
    </source>
</evidence>
<dbReference type="CDD" id="cd00086">
    <property type="entry name" value="homeodomain"/>
    <property type="match status" value="1"/>
</dbReference>
<dbReference type="EMBL" id="KC568450">
    <property type="protein sequence ID" value="AHB51757.1"/>
    <property type="molecule type" value="mRNA"/>
</dbReference>
<dbReference type="Gene3D" id="1.10.10.60">
    <property type="entry name" value="Homeodomain-like"/>
    <property type="match status" value="1"/>
</dbReference>
<evidence type="ECO:0000256" key="9">
    <source>
        <dbReference type="SAM" id="MobiDB-lite"/>
    </source>
</evidence>
<dbReference type="GO" id="GO:0000981">
    <property type="term" value="F:DNA-binding transcription factor activity, RNA polymerase II-specific"/>
    <property type="evidence" value="ECO:0007669"/>
    <property type="project" value="InterPro"/>
</dbReference>
<protein>
    <submittedName>
        <fullName evidence="11">Paired-like homeodomain protein</fullName>
    </submittedName>
</protein>
<keyword evidence="6 7" id="KW-0539">Nucleus</keyword>
<evidence type="ECO:0000256" key="6">
    <source>
        <dbReference type="ARBA" id="ARBA00023242"/>
    </source>
</evidence>